<proteinExistence type="predicted"/>
<dbReference type="Proteomes" id="UP000077734">
    <property type="component" value="Unassembled WGS sequence"/>
</dbReference>
<evidence type="ECO:0000256" key="1">
    <source>
        <dbReference type="SAM" id="Phobius"/>
    </source>
</evidence>
<keyword evidence="3" id="KW-1185">Reference proteome</keyword>
<name>A0AA91I817_9GAMM</name>
<sequence>MAYLWGIIEERDDAAPVAPPYLNNRRVIPVPSCLEFSQLPLSLCHGGRLVYSFEIAGDLFAHFPTDIVQTVADQVNDTQLDGGFRPSSGVLMVLVLVLFVGINLT</sequence>
<comment type="caution">
    <text evidence="2">The sequence shown here is derived from an EMBL/GenBank/DDBJ whole genome shotgun (WGS) entry which is preliminary data.</text>
</comment>
<feature type="transmembrane region" description="Helical" evidence="1">
    <location>
        <begin position="86"/>
        <end position="104"/>
    </location>
</feature>
<dbReference type="EMBL" id="LUUL01000015">
    <property type="protein sequence ID" value="OAI30060.1"/>
    <property type="molecule type" value="Genomic_DNA"/>
</dbReference>
<organism evidence="2 3">
    <name type="scientific">Methylomonas koyamae</name>
    <dbReference type="NCBI Taxonomy" id="702114"/>
    <lineage>
        <taxon>Bacteria</taxon>
        <taxon>Pseudomonadati</taxon>
        <taxon>Pseudomonadota</taxon>
        <taxon>Gammaproteobacteria</taxon>
        <taxon>Methylococcales</taxon>
        <taxon>Methylococcaceae</taxon>
        <taxon>Methylomonas</taxon>
    </lineage>
</organism>
<accession>A0AA91I817</accession>
<reference evidence="2 3" key="1">
    <citation type="submission" date="2016-03" db="EMBL/GenBank/DDBJ databases">
        <authorList>
            <person name="Heylen K."/>
            <person name="De Vos P."/>
            <person name="Vekeman B."/>
        </authorList>
    </citation>
    <scope>NUCLEOTIDE SEQUENCE [LARGE SCALE GENOMIC DNA]</scope>
    <source>
        <strain evidence="2 3">R-49807</strain>
    </source>
</reference>
<dbReference type="AlphaFoldDB" id="A0AA91I817"/>
<evidence type="ECO:0000313" key="2">
    <source>
        <dbReference type="EMBL" id="OAI30060.1"/>
    </source>
</evidence>
<keyword evidence="1" id="KW-0472">Membrane</keyword>
<keyword evidence="1" id="KW-0812">Transmembrane</keyword>
<gene>
    <name evidence="2" type="ORF">A1356_22480</name>
</gene>
<protein>
    <submittedName>
        <fullName evidence="2">Uncharacterized protein</fullName>
    </submittedName>
</protein>
<keyword evidence="1" id="KW-1133">Transmembrane helix</keyword>
<evidence type="ECO:0000313" key="3">
    <source>
        <dbReference type="Proteomes" id="UP000077734"/>
    </source>
</evidence>